<dbReference type="RefSeq" id="WP_105941617.1">
    <property type="nucleotide sequence ID" value="NZ_CP027433.1"/>
</dbReference>
<evidence type="ECO:0000256" key="1">
    <source>
        <dbReference type="ARBA" id="ARBA00006484"/>
    </source>
</evidence>
<evidence type="ECO:0000313" key="5">
    <source>
        <dbReference type="Proteomes" id="UP000239814"/>
    </source>
</evidence>
<proteinExistence type="inferred from homology"/>
<sequence length="285" mass="29979">MRRGVHALATAALSPLRTLADLPRALGFQHSSLRGRLVVVTGASSGIGEAAARRFAARGAEVVLVARNLETLEAVRDSLAADGATAHAVTADLSDVDGAAALAAEILERFGAPDVLVNNAGRSIRRSVLDTVDRFHDFERTMALNYFGAVRLTTALLPAMIERGSGRIVNVVTWGVTAGSMPKFSAYHASKAALAAFGRSLDDECRGTGVTVGNVGFPLVRTPMIAPTADYDDAPALTPEQAAEWILDAAETGKPEIYPIYAAVLRTVSGFSPRLTGDLIRRSGI</sequence>
<protein>
    <submittedName>
        <fullName evidence="4">Short-chain dehydrogenase</fullName>
    </submittedName>
</protein>
<evidence type="ECO:0000313" key="4">
    <source>
        <dbReference type="EMBL" id="AVL99885.1"/>
    </source>
</evidence>
<dbReference type="GO" id="GO:0016491">
    <property type="term" value="F:oxidoreductase activity"/>
    <property type="evidence" value="ECO:0007669"/>
    <property type="project" value="UniProtKB-KW"/>
</dbReference>
<organism evidence="4 5">
    <name type="scientific">Gordonia iterans</name>
    <dbReference type="NCBI Taxonomy" id="1004901"/>
    <lineage>
        <taxon>Bacteria</taxon>
        <taxon>Bacillati</taxon>
        <taxon>Actinomycetota</taxon>
        <taxon>Actinomycetes</taxon>
        <taxon>Mycobacteriales</taxon>
        <taxon>Gordoniaceae</taxon>
        <taxon>Gordonia</taxon>
    </lineage>
</organism>
<dbReference type="PANTHER" id="PTHR44196:SF1">
    <property type="entry name" value="DEHYDROGENASE_REDUCTASE SDR FAMILY MEMBER 7B"/>
    <property type="match status" value="1"/>
</dbReference>
<dbReference type="InterPro" id="IPR002347">
    <property type="entry name" value="SDR_fam"/>
</dbReference>
<dbReference type="KEGG" id="git:C6V83_05965"/>
<dbReference type="InterPro" id="IPR036291">
    <property type="entry name" value="NAD(P)-bd_dom_sf"/>
</dbReference>
<dbReference type="PANTHER" id="PTHR44196">
    <property type="entry name" value="DEHYDROGENASE/REDUCTASE SDR FAMILY MEMBER 7B"/>
    <property type="match status" value="1"/>
</dbReference>
<dbReference type="Gene3D" id="3.40.50.720">
    <property type="entry name" value="NAD(P)-binding Rossmann-like Domain"/>
    <property type="match status" value="1"/>
</dbReference>
<reference evidence="4 5" key="1">
    <citation type="submission" date="2018-03" db="EMBL/GenBank/DDBJ databases">
        <title>Characteristics and genome of n-alkane degrading marine bacteria Gordonia iterans isolated from crude oil contaminated in Tae-an, South Korea.</title>
        <authorList>
            <person name="Lee S.-S."/>
            <person name="Kim H."/>
        </authorList>
    </citation>
    <scope>NUCLEOTIDE SEQUENCE [LARGE SCALE GENOMIC DNA]</scope>
    <source>
        <strain evidence="4 5">Co17</strain>
    </source>
</reference>
<dbReference type="EMBL" id="CP027433">
    <property type="protein sequence ID" value="AVL99885.1"/>
    <property type="molecule type" value="Genomic_DNA"/>
</dbReference>
<accession>A0A2S0KDZ9</accession>
<keyword evidence="2" id="KW-0560">Oxidoreductase</keyword>
<keyword evidence="5" id="KW-1185">Reference proteome</keyword>
<dbReference type="PRINTS" id="PR00080">
    <property type="entry name" value="SDRFAMILY"/>
</dbReference>
<dbReference type="Pfam" id="PF00106">
    <property type="entry name" value="adh_short"/>
    <property type="match status" value="1"/>
</dbReference>
<gene>
    <name evidence="4" type="ORF">C6V83_05965</name>
</gene>
<evidence type="ECO:0000256" key="2">
    <source>
        <dbReference type="ARBA" id="ARBA00023002"/>
    </source>
</evidence>
<dbReference type="GO" id="GO:0016020">
    <property type="term" value="C:membrane"/>
    <property type="evidence" value="ECO:0007669"/>
    <property type="project" value="TreeGrafter"/>
</dbReference>
<dbReference type="SUPFAM" id="SSF51735">
    <property type="entry name" value="NAD(P)-binding Rossmann-fold domains"/>
    <property type="match status" value="1"/>
</dbReference>
<name>A0A2S0KDZ9_9ACTN</name>
<dbReference type="PRINTS" id="PR00081">
    <property type="entry name" value="GDHRDH"/>
</dbReference>
<evidence type="ECO:0000256" key="3">
    <source>
        <dbReference type="RuleBase" id="RU000363"/>
    </source>
</evidence>
<dbReference type="AlphaFoldDB" id="A0A2S0KDZ9"/>
<dbReference type="Proteomes" id="UP000239814">
    <property type="component" value="Chromosome"/>
</dbReference>
<comment type="similarity">
    <text evidence="1 3">Belongs to the short-chain dehydrogenases/reductases (SDR) family.</text>
</comment>
<dbReference type="OrthoDB" id="9810734at2"/>